<evidence type="ECO:0000259" key="1">
    <source>
        <dbReference type="PROSITE" id="PS51186"/>
    </source>
</evidence>
<evidence type="ECO:0000313" key="2">
    <source>
        <dbReference type="EMBL" id="MBE9211441.1"/>
    </source>
</evidence>
<dbReference type="AlphaFoldDB" id="A0A8J7JYL5"/>
<reference evidence="2" key="1">
    <citation type="submission" date="2020-10" db="EMBL/GenBank/DDBJ databases">
        <authorList>
            <person name="Castelo-Branco R."/>
            <person name="Eusebio N."/>
            <person name="Adriana R."/>
            <person name="Vieira A."/>
            <person name="Brugerolle De Fraissinette N."/>
            <person name="Rezende De Castro R."/>
            <person name="Schneider M.P."/>
            <person name="Vasconcelos V."/>
            <person name="Leao P.N."/>
        </authorList>
    </citation>
    <scope>NUCLEOTIDE SEQUENCE</scope>
    <source>
        <strain evidence="2">LEGE 06105</strain>
    </source>
</reference>
<comment type="caution">
    <text evidence="2">The sequence shown here is derived from an EMBL/GenBank/DDBJ whole genome shotgun (WGS) entry which is preliminary data.</text>
</comment>
<dbReference type="Pfam" id="PF13302">
    <property type="entry name" value="Acetyltransf_3"/>
    <property type="match status" value="1"/>
</dbReference>
<dbReference type="RefSeq" id="WP_193916369.1">
    <property type="nucleotide sequence ID" value="NZ_JADEWL010000003.1"/>
</dbReference>
<dbReference type="GO" id="GO:0005737">
    <property type="term" value="C:cytoplasm"/>
    <property type="evidence" value="ECO:0007669"/>
    <property type="project" value="TreeGrafter"/>
</dbReference>
<dbReference type="GO" id="GO:0008999">
    <property type="term" value="F:protein-N-terminal-alanine acetyltransferase activity"/>
    <property type="evidence" value="ECO:0007669"/>
    <property type="project" value="TreeGrafter"/>
</dbReference>
<name>A0A8J7JYL5_9CYAN</name>
<dbReference type="InterPro" id="IPR000182">
    <property type="entry name" value="GNAT_dom"/>
</dbReference>
<dbReference type="Proteomes" id="UP000620559">
    <property type="component" value="Unassembled WGS sequence"/>
</dbReference>
<dbReference type="InterPro" id="IPR051531">
    <property type="entry name" value="N-acetyltransferase"/>
</dbReference>
<organism evidence="2 3">
    <name type="scientific">Plectonema cf. radiosum LEGE 06105</name>
    <dbReference type="NCBI Taxonomy" id="945769"/>
    <lineage>
        <taxon>Bacteria</taxon>
        <taxon>Bacillati</taxon>
        <taxon>Cyanobacteriota</taxon>
        <taxon>Cyanophyceae</taxon>
        <taxon>Oscillatoriophycideae</taxon>
        <taxon>Oscillatoriales</taxon>
        <taxon>Microcoleaceae</taxon>
        <taxon>Plectonema</taxon>
    </lineage>
</organism>
<sequence>MLINSERLILREFIVEDWQAILAYQSDSRYLQFDESYNRDRADVEDFIQMFLEQQKQLPRIKFQLALILKAENKLIGNCGIRKHNFKSSEAELGYEISPNYWGKGYATEAASTILKFGFEKLKLYRIWSHCIAENSASRKVLEKVGMKFKRKLAKNEFFKNRDWDTLEFEIIKDEWLNQSDL</sequence>
<gene>
    <name evidence="2" type="ORF">IQ247_01695</name>
</gene>
<dbReference type="CDD" id="cd04301">
    <property type="entry name" value="NAT_SF"/>
    <property type="match status" value="1"/>
</dbReference>
<proteinExistence type="predicted"/>
<accession>A0A8J7JYL5</accession>
<dbReference type="PROSITE" id="PS51186">
    <property type="entry name" value="GNAT"/>
    <property type="match status" value="1"/>
</dbReference>
<dbReference type="Gene3D" id="3.40.630.30">
    <property type="match status" value="1"/>
</dbReference>
<feature type="domain" description="N-acetyltransferase" evidence="1">
    <location>
        <begin position="8"/>
        <end position="168"/>
    </location>
</feature>
<evidence type="ECO:0000313" key="3">
    <source>
        <dbReference type="Proteomes" id="UP000620559"/>
    </source>
</evidence>
<dbReference type="PANTHER" id="PTHR43792">
    <property type="entry name" value="GNAT FAMILY, PUTATIVE (AFU_ORTHOLOGUE AFUA_3G00765)-RELATED-RELATED"/>
    <property type="match status" value="1"/>
</dbReference>
<dbReference type="PANTHER" id="PTHR43792:SF9">
    <property type="entry name" value="RIBOSOMAL-PROTEIN-ALANINE ACETYLTRANSFERASE"/>
    <property type="match status" value="1"/>
</dbReference>
<protein>
    <submittedName>
        <fullName evidence="2">GNAT family N-acetyltransferase</fullName>
    </submittedName>
</protein>
<dbReference type="SUPFAM" id="SSF55729">
    <property type="entry name" value="Acyl-CoA N-acyltransferases (Nat)"/>
    <property type="match status" value="1"/>
</dbReference>
<keyword evidence="3" id="KW-1185">Reference proteome</keyword>
<dbReference type="InterPro" id="IPR016181">
    <property type="entry name" value="Acyl_CoA_acyltransferase"/>
</dbReference>
<dbReference type="EMBL" id="JADEWL010000003">
    <property type="protein sequence ID" value="MBE9211441.1"/>
    <property type="molecule type" value="Genomic_DNA"/>
</dbReference>